<dbReference type="EMBL" id="RIAR02000001">
    <property type="protein sequence ID" value="NSL86994.1"/>
    <property type="molecule type" value="Genomic_DNA"/>
</dbReference>
<keyword evidence="5" id="KW-1133">Transmembrane helix</keyword>
<dbReference type="PROSITE" id="PS50893">
    <property type="entry name" value="ABC_TRANSPORTER_2"/>
    <property type="match status" value="1"/>
</dbReference>
<dbReference type="InterPro" id="IPR036640">
    <property type="entry name" value="ABC1_TM_sf"/>
</dbReference>
<dbReference type="AlphaFoldDB" id="A0A433WMP0"/>
<comment type="caution">
    <text evidence="7">The sequence shown here is derived from an EMBL/GenBank/DDBJ whole genome shotgun (WGS) entry which is preliminary data.</text>
</comment>
<evidence type="ECO:0000256" key="5">
    <source>
        <dbReference type="ARBA" id="ARBA00022989"/>
    </source>
</evidence>
<dbReference type="InterPro" id="IPR027417">
    <property type="entry name" value="P-loop_NTPase"/>
</dbReference>
<dbReference type="SMART" id="SM00382">
    <property type="entry name" value="AAA"/>
    <property type="match status" value="1"/>
</dbReference>
<dbReference type="InterPro" id="IPR003439">
    <property type="entry name" value="ABC_transporter-like_ATP-bd"/>
</dbReference>
<evidence type="ECO:0000256" key="2">
    <source>
        <dbReference type="ARBA" id="ARBA00022692"/>
    </source>
</evidence>
<protein>
    <submittedName>
        <fullName evidence="7">ATP-binding cassette domain-containing protein</fullName>
    </submittedName>
</protein>
<dbReference type="CDD" id="cd03249">
    <property type="entry name" value="ABC_MTABC3_MDL1_MDL2"/>
    <property type="match status" value="1"/>
</dbReference>
<keyword evidence="2" id="KW-0812">Transmembrane</keyword>
<comment type="subcellular location">
    <subcellularLocation>
        <location evidence="1">Cell membrane</location>
        <topology evidence="1">Multi-pass membrane protein</topology>
    </subcellularLocation>
</comment>
<proteinExistence type="predicted"/>
<dbReference type="InterPro" id="IPR017871">
    <property type="entry name" value="ABC_transporter-like_CS"/>
</dbReference>
<evidence type="ECO:0000313" key="8">
    <source>
        <dbReference type="Proteomes" id="UP000281028"/>
    </source>
</evidence>
<dbReference type="Pfam" id="PF00664">
    <property type="entry name" value="ABC_membrane"/>
    <property type="match status" value="1"/>
</dbReference>
<dbReference type="SUPFAM" id="SSF52540">
    <property type="entry name" value="P-loop containing nucleoside triphosphate hydrolases"/>
    <property type="match status" value="1"/>
</dbReference>
<name>A0A433WMP0_9BACT</name>
<keyword evidence="3" id="KW-0547">Nucleotide-binding</keyword>
<sequence>MQESKSITVKGMQSTSLQPLFRLFSYARPYWPEFAAGLLFLMISSLSGLALPRLLGQLIDGGKGGSVSPEVARIGWILLGILLLQAVFSFFRVVLFVNVTEKTLATLRQKVYSHLIKMPMSIFLHRRVGELSSRISADITLLQEIFNTTLAELIRQLIVVVGGLVLLMVTSFQLTIFMLLLLPVMMVLAEVFGRFINRYAKQVQDKVALSNTIVEETLQGIFSVKAFVSEFFEIRRYRERTDEMAKLAMQGGKYRGFFNSFVILGIFGTLVAVIWRGATTGVGTGELFSFLLYSVFIANSITGLAEVYTSLQKSIGATSHLFDLLEEPVEALSEETTIAPEHMLEGKISFRQVQFSYPLREETNVLHGISFQVAANQKIAIVGPSGAGKSTIVSLLLRLYDPVKGSIFFDGRNSTAMPLSALRMQIGVVPQDVFLFGGTIGENIGYGKKDATTEEIIEAAKKANAWEFISRFPQGLDTVVGERGIQLSGGQRQRIAIARTVLKAPRILVLDEATSALDAESERQVQDALDKLMEGRTSIVIAHRLATVRKADKILVLDKGRIVEEGTHQELIQVNGGLYKNLSEMQFTH</sequence>
<accession>A0A433WMP0</accession>
<reference evidence="7" key="1">
    <citation type="submission" date="2020-05" db="EMBL/GenBank/DDBJ databases">
        <title>Chitinophaga laudate sp. nov., isolated from a tropical peat swamp.</title>
        <authorList>
            <person name="Goh C.B.S."/>
            <person name="Lee M.S."/>
            <person name="Parimannan S."/>
            <person name="Pasbakhsh P."/>
            <person name="Yule C.M."/>
            <person name="Rajandas H."/>
            <person name="Loke S."/>
            <person name="Croft L."/>
            <person name="Tan J.B.L."/>
        </authorList>
    </citation>
    <scope>NUCLEOTIDE SEQUENCE</scope>
    <source>
        <strain evidence="7">Mgbs1</strain>
    </source>
</reference>
<evidence type="ECO:0000256" key="6">
    <source>
        <dbReference type="ARBA" id="ARBA00023136"/>
    </source>
</evidence>
<keyword evidence="6" id="KW-0472">Membrane</keyword>
<dbReference type="PROSITE" id="PS50929">
    <property type="entry name" value="ABC_TM1F"/>
    <property type="match status" value="1"/>
</dbReference>
<keyword evidence="8" id="KW-1185">Reference proteome</keyword>
<gene>
    <name evidence="7" type="ORF">ECE50_009145</name>
</gene>
<dbReference type="Gene3D" id="3.40.50.300">
    <property type="entry name" value="P-loop containing nucleotide triphosphate hydrolases"/>
    <property type="match status" value="1"/>
</dbReference>
<dbReference type="FunFam" id="3.40.50.300:FF:000218">
    <property type="entry name" value="Multidrug ABC transporter ATP-binding protein"/>
    <property type="match status" value="1"/>
</dbReference>
<dbReference type="Pfam" id="PF00005">
    <property type="entry name" value="ABC_tran"/>
    <property type="match status" value="1"/>
</dbReference>
<dbReference type="GO" id="GO:0015421">
    <property type="term" value="F:ABC-type oligopeptide transporter activity"/>
    <property type="evidence" value="ECO:0007669"/>
    <property type="project" value="TreeGrafter"/>
</dbReference>
<dbReference type="PANTHER" id="PTHR43394:SF1">
    <property type="entry name" value="ATP-BINDING CASSETTE SUB-FAMILY B MEMBER 10, MITOCHONDRIAL"/>
    <property type="match status" value="1"/>
</dbReference>
<dbReference type="InterPro" id="IPR011527">
    <property type="entry name" value="ABC1_TM_dom"/>
</dbReference>
<dbReference type="PANTHER" id="PTHR43394">
    <property type="entry name" value="ATP-DEPENDENT PERMEASE MDL1, MITOCHONDRIAL"/>
    <property type="match status" value="1"/>
</dbReference>
<dbReference type="PROSITE" id="PS00211">
    <property type="entry name" value="ABC_TRANSPORTER_1"/>
    <property type="match status" value="1"/>
</dbReference>
<dbReference type="InterPro" id="IPR039421">
    <property type="entry name" value="Type_1_exporter"/>
</dbReference>
<evidence type="ECO:0000256" key="1">
    <source>
        <dbReference type="ARBA" id="ARBA00004651"/>
    </source>
</evidence>
<evidence type="ECO:0000313" key="7">
    <source>
        <dbReference type="EMBL" id="NSL86994.1"/>
    </source>
</evidence>
<organism evidence="7 8">
    <name type="scientific">Chitinophaga solisilvae</name>
    <dbReference type="NCBI Taxonomy" id="1233460"/>
    <lineage>
        <taxon>Bacteria</taxon>
        <taxon>Pseudomonadati</taxon>
        <taxon>Bacteroidota</taxon>
        <taxon>Chitinophagia</taxon>
        <taxon>Chitinophagales</taxon>
        <taxon>Chitinophagaceae</taxon>
        <taxon>Chitinophaga</taxon>
    </lineage>
</organism>
<evidence type="ECO:0000256" key="4">
    <source>
        <dbReference type="ARBA" id="ARBA00022840"/>
    </source>
</evidence>
<dbReference type="SUPFAM" id="SSF90123">
    <property type="entry name" value="ABC transporter transmembrane region"/>
    <property type="match status" value="1"/>
</dbReference>
<dbReference type="Gene3D" id="1.20.1560.10">
    <property type="entry name" value="ABC transporter type 1, transmembrane domain"/>
    <property type="match status" value="1"/>
</dbReference>
<dbReference type="GO" id="GO:0005886">
    <property type="term" value="C:plasma membrane"/>
    <property type="evidence" value="ECO:0007669"/>
    <property type="project" value="UniProtKB-SubCell"/>
</dbReference>
<keyword evidence="4 7" id="KW-0067">ATP-binding</keyword>
<dbReference type="InterPro" id="IPR003593">
    <property type="entry name" value="AAA+_ATPase"/>
</dbReference>
<dbReference type="GO" id="GO:0005524">
    <property type="term" value="F:ATP binding"/>
    <property type="evidence" value="ECO:0007669"/>
    <property type="project" value="UniProtKB-KW"/>
</dbReference>
<dbReference type="GO" id="GO:0016887">
    <property type="term" value="F:ATP hydrolysis activity"/>
    <property type="evidence" value="ECO:0007669"/>
    <property type="project" value="InterPro"/>
</dbReference>
<dbReference type="GO" id="GO:0090374">
    <property type="term" value="P:oligopeptide export from mitochondrion"/>
    <property type="evidence" value="ECO:0007669"/>
    <property type="project" value="TreeGrafter"/>
</dbReference>
<dbReference type="CDD" id="cd18576">
    <property type="entry name" value="ABC_6TM_bac_exporter_ABCB8_10_like"/>
    <property type="match status" value="1"/>
</dbReference>
<evidence type="ECO:0000256" key="3">
    <source>
        <dbReference type="ARBA" id="ARBA00022741"/>
    </source>
</evidence>
<dbReference type="OrthoDB" id="9769115at2"/>
<dbReference type="Proteomes" id="UP000281028">
    <property type="component" value="Unassembled WGS sequence"/>
</dbReference>